<dbReference type="KEGG" id="tbe:Trebr_0244"/>
<name>F4LM01_TREBD</name>
<evidence type="ECO:0008006" key="4">
    <source>
        <dbReference type="Google" id="ProtNLM"/>
    </source>
</evidence>
<dbReference type="OrthoDB" id="1184659at2"/>
<evidence type="ECO:0000313" key="2">
    <source>
        <dbReference type="EMBL" id="AEE15693.1"/>
    </source>
</evidence>
<accession>F4LM01</accession>
<organism evidence="2 3">
    <name type="scientific">Treponema brennaborense (strain DSM 12168 / CIP 105900 / DD5/3)</name>
    <dbReference type="NCBI Taxonomy" id="906968"/>
    <lineage>
        <taxon>Bacteria</taxon>
        <taxon>Pseudomonadati</taxon>
        <taxon>Spirochaetota</taxon>
        <taxon>Spirochaetia</taxon>
        <taxon>Spirochaetales</taxon>
        <taxon>Treponemataceae</taxon>
        <taxon>Treponema</taxon>
    </lineage>
</organism>
<dbReference type="eggNOG" id="COG3391">
    <property type="taxonomic scope" value="Bacteria"/>
</dbReference>
<dbReference type="HOGENOM" id="CLU_661660_0_0_12"/>
<evidence type="ECO:0000313" key="3">
    <source>
        <dbReference type="Proteomes" id="UP000006546"/>
    </source>
</evidence>
<evidence type="ECO:0000256" key="1">
    <source>
        <dbReference type="SAM" id="SignalP"/>
    </source>
</evidence>
<feature type="chain" id="PRO_5003316746" description="IgA Peptidase M64" evidence="1">
    <location>
        <begin position="36"/>
        <end position="493"/>
    </location>
</feature>
<gene>
    <name evidence="2" type="ordered locus">Trebr_0244</name>
</gene>
<dbReference type="RefSeq" id="WP_013757412.1">
    <property type="nucleotide sequence ID" value="NC_015500.1"/>
</dbReference>
<keyword evidence="3" id="KW-1185">Reference proteome</keyword>
<dbReference type="AlphaFoldDB" id="F4LM01"/>
<dbReference type="EMBL" id="CP002696">
    <property type="protein sequence ID" value="AEE15693.1"/>
    <property type="molecule type" value="Genomic_DNA"/>
</dbReference>
<dbReference type="PROSITE" id="PS51257">
    <property type="entry name" value="PROKAR_LIPOPROTEIN"/>
    <property type="match status" value="1"/>
</dbReference>
<reference evidence="3" key="1">
    <citation type="submission" date="2011-04" db="EMBL/GenBank/DDBJ databases">
        <title>The complete genome of Treponema brennaborense DSM 12168.</title>
        <authorList>
            <person name="Lucas S."/>
            <person name="Han J."/>
            <person name="Lapidus A."/>
            <person name="Bruce D."/>
            <person name="Goodwin L."/>
            <person name="Pitluck S."/>
            <person name="Peters L."/>
            <person name="Kyrpides N."/>
            <person name="Mavromatis K."/>
            <person name="Ivanova N."/>
            <person name="Mikhailova N."/>
            <person name="Pagani I."/>
            <person name="Teshima H."/>
            <person name="Detter J.C."/>
            <person name="Tapia R."/>
            <person name="Han C."/>
            <person name="Land M."/>
            <person name="Hauser L."/>
            <person name="Markowitz V."/>
            <person name="Cheng J.-F."/>
            <person name="Hugenholtz P."/>
            <person name="Woyke T."/>
            <person name="Wu D."/>
            <person name="Gronow S."/>
            <person name="Wellnitz S."/>
            <person name="Brambilla E."/>
            <person name="Klenk H.-P."/>
            <person name="Eisen J.A."/>
        </authorList>
    </citation>
    <scope>NUCLEOTIDE SEQUENCE [LARGE SCALE GENOMIC DNA]</scope>
    <source>
        <strain evidence="3">DSM 12168 / CIP 105900 / DD5/3</strain>
    </source>
</reference>
<sequence>MKHGAAAHRRIPAIPLLKTAALLIGVAVVCACSNAAVVPFDQALQTGRVPTDTDAARYSVHEKKILQNSEPYEIVTDDSLRVFLINDPIVVAQKHESQYDEGGSKSDPVKRQIPVAHNQFRVTSYMVVPVYNAEIWATLSGYPHAFRIMTIRELPALAQNIYDIPFSLHEGEYLSDGGGLVHIPHIPDLQRDMVRIEIRCSDPAYQKLRALKTNWRIGFLRIDNGSSWKRMNAPHAREWIAIISNLAYTFSSPEFDVLMDHYKALTGDYFIYQKGATPQENVYFHTDTDVNKVAGTENERKRLYDMIFFSKENPKDLRLGRLDSKEGYVGLGGGSVLGIATYAFFNHYKGGSAVTVHELGHCIGFGHGSSFCYGTLESYAPSLTAMFIRLGKAPYPDPDIVGYYKPENDWARWLDFGDGKGPVANNSESLRGWGGVRNDGLNKFERFIYNNPKYFSAETYLLLKPWFDLNIDEPPVDSGLDPADEGQQGDALP</sequence>
<keyword evidence="1" id="KW-0732">Signal</keyword>
<proteinExistence type="predicted"/>
<protein>
    <recommendedName>
        <fullName evidence="4">IgA Peptidase M64</fullName>
    </recommendedName>
</protein>
<feature type="signal peptide" evidence="1">
    <location>
        <begin position="1"/>
        <end position="35"/>
    </location>
</feature>
<dbReference type="STRING" id="906968.Trebr_0244"/>
<dbReference type="Proteomes" id="UP000006546">
    <property type="component" value="Chromosome"/>
</dbReference>
<dbReference type="SUPFAM" id="SSF55486">
    <property type="entry name" value="Metalloproteases ('zincins'), catalytic domain"/>
    <property type="match status" value="1"/>
</dbReference>